<dbReference type="PRINTS" id="PR00411">
    <property type="entry name" value="PNDRDTASEI"/>
</dbReference>
<keyword evidence="5" id="KW-0560">Oxidoreductase</keyword>
<evidence type="ECO:0000256" key="6">
    <source>
        <dbReference type="ARBA" id="ARBA00029426"/>
    </source>
</evidence>
<dbReference type="Gene3D" id="1.20.58.100">
    <property type="entry name" value="Fumarate reductase/succinate dehydrogenase flavoprotein-like, C-terminal domain"/>
    <property type="match status" value="1"/>
</dbReference>
<dbReference type="Pfam" id="PF02910">
    <property type="entry name" value="Succ_DH_flav_C"/>
    <property type="match status" value="1"/>
</dbReference>
<dbReference type="Gene3D" id="3.50.50.60">
    <property type="entry name" value="FAD/NAD(P)-binding domain"/>
    <property type="match status" value="1"/>
</dbReference>
<dbReference type="Proteomes" id="UP000619479">
    <property type="component" value="Unassembled WGS sequence"/>
</dbReference>
<sequence length="547" mass="57803">MLGVRTCSHPTGDPMSIDPTPLDLTADVVVAGGGPAGAWAALTAARAGADVLLLDKGYCGTSGPTASGGTGVWYVQPDPDQREQAMASREALGGHLADRRWAARVLDQTYENMNRLGTEARYPFPVVGGEPHKRGVQGPEYMRRMRSWIRRAGVRILDHSPVLELLTDASGTVAGVRGHRRQHDTEYRVRAGAVVLATGGCAFLSGALGCDVDTGDGALYAAEAGAELSGMEFSNAYGIAPAFSSVTKTAYYNFATFFRADGTRLEGAGSQGGRTVIARELLRAGTVLCSIDQADPEQQAQMRLGQPNFFLPFDRLGIDPFTEKFPVTLLLEGTVRGTGGIRIAGDDCATTVPGLYAAGDAATRELICGGFTGGGSHNSAWAMSSGTWAGRGAARFAASLGATRHRRRLVGAGADGPGAGVDGPDAADPAAAVEVIRAQVHPYDRNYLRHGDRLRPALAELDRVWATLRGSAAARGAEAVRTRQAAAMVAHARWMYTSALARTESRGMARREDFPALDPAQRRRLTVGGLDELWTRPEAADRQAVAS</sequence>
<evidence type="ECO:0000256" key="7">
    <source>
        <dbReference type="ARBA" id="ARBA00030386"/>
    </source>
</evidence>
<evidence type="ECO:0000256" key="2">
    <source>
        <dbReference type="ARBA" id="ARBA00021901"/>
    </source>
</evidence>
<dbReference type="PRINTS" id="PR00368">
    <property type="entry name" value="FADPNR"/>
</dbReference>
<evidence type="ECO:0000313" key="11">
    <source>
        <dbReference type="EMBL" id="GID69224.1"/>
    </source>
</evidence>
<proteinExistence type="predicted"/>
<dbReference type="InterPro" id="IPR005288">
    <property type="entry name" value="NadB"/>
</dbReference>
<evidence type="ECO:0000256" key="5">
    <source>
        <dbReference type="ARBA" id="ARBA00023002"/>
    </source>
</evidence>
<keyword evidence="12" id="KW-1185">Reference proteome</keyword>
<keyword evidence="3" id="KW-0285">Flavoprotein</keyword>
<evidence type="ECO:0000256" key="3">
    <source>
        <dbReference type="ARBA" id="ARBA00022630"/>
    </source>
</evidence>
<dbReference type="GO" id="GO:0034628">
    <property type="term" value="P:'de novo' NAD+ biosynthetic process from L-aspartate"/>
    <property type="evidence" value="ECO:0007669"/>
    <property type="project" value="TreeGrafter"/>
</dbReference>
<comment type="function">
    <text evidence="6">Catalyzes the oxidation of L-aspartate to iminoaspartate, the first step in the de novo biosynthesis of NAD(+).</text>
</comment>
<dbReference type="InterPro" id="IPR036188">
    <property type="entry name" value="FAD/NAD-bd_sf"/>
</dbReference>
<dbReference type="InterPro" id="IPR015939">
    <property type="entry name" value="Fum_Rdtase/Succ_DH_flav-like_C"/>
</dbReference>
<dbReference type="PANTHER" id="PTHR42716:SF2">
    <property type="entry name" value="L-ASPARTATE OXIDASE, CHLOROPLASTIC"/>
    <property type="match status" value="1"/>
</dbReference>
<keyword evidence="4" id="KW-0274">FAD</keyword>
<evidence type="ECO:0000259" key="10">
    <source>
        <dbReference type="Pfam" id="PF02910"/>
    </source>
</evidence>
<comment type="caution">
    <text evidence="11">The sequence shown here is derived from an EMBL/GenBank/DDBJ whole genome shotgun (WGS) entry which is preliminary data.</text>
</comment>
<comment type="cofactor">
    <cofactor evidence="1">
        <name>FAD</name>
        <dbReference type="ChEBI" id="CHEBI:57692"/>
    </cofactor>
</comment>
<organism evidence="11 12">
    <name type="scientific">Actinoplanes cyaneus</name>
    <dbReference type="NCBI Taxonomy" id="52696"/>
    <lineage>
        <taxon>Bacteria</taxon>
        <taxon>Bacillati</taxon>
        <taxon>Actinomycetota</taxon>
        <taxon>Actinomycetes</taxon>
        <taxon>Micromonosporales</taxon>
        <taxon>Micromonosporaceae</taxon>
        <taxon>Actinoplanes</taxon>
    </lineage>
</organism>
<dbReference type="EMBL" id="BOMH01000058">
    <property type="protein sequence ID" value="GID69224.1"/>
    <property type="molecule type" value="Genomic_DNA"/>
</dbReference>
<protein>
    <recommendedName>
        <fullName evidence="2">L-aspartate oxidase</fullName>
    </recommendedName>
    <alternativeName>
        <fullName evidence="7">Quinolinate synthase B</fullName>
    </alternativeName>
</protein>
<dbReference type="GO" id="GO:0008734">
    <property type="term" value="F:L-aspartate oxidase activity"/>
    <property type="evidence" value="ECO:0007669"/>
    <property type="project" value="UniProtKB-EC"/>
</dbReference>
<evidence type="ECO:0000256" key="4">
    <source>
        <dbReference type="ARBA" id="ARBA00022827"/>
    </source>
</evidence>
<name>A0A919INJ6_9ACTN</name>
<evidence type="ECO:0000256" key="1">
    <source>
        <dbReference type="ARBA" id="ARBA00001974"/>
    </source>
</evidence>
<dbReference type="AlphaFoldDB" id="A0A919INJ6"/>
<dbReference type="InterPro" id="IPR003953">
    <property type="entry name" value="FAD-dep_OxRdtase_2_FAD-bd"/>
</dbReference>
<dbReference type="Pfam" id="PF00890">
    <property type="entry name" value="FAD_binding_2"/>
    <property type="match status" value="1"/>
</dbReference>
<accession>A0A919INJ6</accession>
<dbReference type="PANTHER" id="PTHR42716">
    <property type="entry name" value="L-ASPARTATE OXIDASE"/>
    <property type="match status" value="1"/>
</dbReference>
<feature type="domain" description="Fumarate reductase/succinate dehydrogenase flavoprotein-like C-terminal" evidence="10">
    <location>
        <begin position="449"/>
        <end position="520"/>
    </location>
</feature>
<feature type="domain" description="FAD-dependent oxidoreductase 2 FAD-binding" evidence="9">
    <location>
        <begin position="27"/>
        <end position="233"/>
    </location>
</feature>
<evidence type="ECO:0000256" key="8">
    <source>
        <dbReference type="ARBA" id="ARBA00048305"/>
    </source>
</evidence>
<reference evidence="11" key="1">
    <citation type="submission" date="2021-01" db="EMBL/GenBank/DDBJ databases">
        <title>Whole genome shotgun sequence of Actinoplanes cyaneus NBRC 14990.</title>
        <authorList>
            <person name="Komaki H."/>
            <person name="Tamura T."/>
        </authorList>
    </citation>
    <scope>NUCLEOTIDE SEQUENCE</scope>
    <source>
        <strain evidence="11">NBRC 14990</strain>
    </source>
</reference>
<comment type="catalytic activity">
    <reaction evidence="8">
        <text>L-aspartate + O2 = iminosuccinate + H2O2</text>
        <dbReference type="Rhea" id="RHEA:25876"/>
        <dbReference type="ChEBI" id="CHEBI:15379"/>
        <dbReference type="ChEBI" id="CHEBI:16240"/>
        <dbReference type="ChEBI" id="CHEBI:29991"/>
        <dbReference type="ChEBI" id="CHEBI:77875"/>
        <dbReference type="EC" id="1.4.3.16"/>
    </reaction>
    <physiologicalReaction direction="left-to-right" evidence="8">
        <dbReference type="Rhea" id="RHEA:25877"/>
    </physiologicalReaction>
</comment>
<dbReference type="InterPro" id="IPR037099">
    <property type="entry name" value="Fum_R/Succ_DH_flav-like_C_sf"/>
</dbReference>
<evidence type="ECO:0000313" key="12">
    <source>
        <dbReference type="Proteomes" id="UP000619479"/>
    </source>
</evidence>
<gene>
    <name evidence="11" type="ORF">Acy02nite_71050</name>
</gene>
<dbReference type="SUPFAM" id="SSF51905">
    <property type="entry name" value="FAD/NAD(P)-binding domain"/>
    <property type="match status" value="1"/>
</dbReference>
<dbReference type="SUPFAM" id="SSF46977">
    <property type="entry name" value="Succinate dehydrogenase/fumarate reductase flavoprotein C-terminal domain"/>
    <property type="match status" value="1"/>
</dbReference>
<evidence type="ECO:0000259" key="9">
    <source>
        <dbReference type="Pfam" id="PF00890"/>
    </source>
</evidence>